<name>A0ABZ2ARC3_9TREE</name>
<protein>
    <submittedName>
        <fullName evidence="1">Uncharacterized protein</fullName>
    </submittedName>
</protein>
<reference evidence="1 2" key="1">
    <citation type="submission" date="2024-01" db="EMBL/GenBank/DDBJ databases">
        <title>Comparative genomics of Cryptococcus and Kwoniella reveals pathogenesis evolution and contrasting modes of karyotype evolution via chromosome fusion or intercentromeric recombination.</title>
        <authorList>
            <person name="Coelho M.A."/>
            <person name="David-Palma M."/>
            <person name="Shea T."/>
            <person name="Bowers K."/>
            <person name="McGinley-Smith S."/>
            <person name="Mohammad A.W."/>
            <person name="Gnirke A."/>
            <person name="Yurkov A.M."/>
            <person name="Nowrousian M."/>
            <person name="Sun S."/>
            <person name="Cuomo C.A."/>
            <person name="Heitman J."/>
        </authorList>
    </citation>
    <scope>NUCLEOTIDE SEQUENCE [LARGE SCALE GENOMIC DNA]</scope>
    <source>
        <strain evidence="1 2">7685027</strain>
    </source>
</reference>
<gene>
    <name evidence="1" type="ORF">IAS62_002377</name>
</gene>
<evidence type="ECO:0000313" key="2">
    <source>
        <dbReference type="Proteomes" id="UP001432216"/>
    </source>
</evidence>
<dbReference type="RefSeq" id="XP_064720312.1">
    <property type="nucleotide sequence ID" value="XM_064864240.1"/>
</dbReference>
<sequence length="82" mass="9126">MSAQPTVSYRDWLLLPLSAKFACTHWTQHLIYQTKSFDNDLSSFLSGIGRGCDGSSLLHDDEKNHTHALLRTLLLGVSSNAH</sequence>
<keyword evidence="2" id="KW-1185">Reference proteome</keyword>
<proteinExistence type="predicted"/>
<organism evidence="1 2">
    <name type="scientific">Cryptococcus decagattii</name>
    <dbReference type="NCBI Taxonomy" id="1859122"/>
    <lineage>
        <taxon>Eukaryota</taxon>
        <taxon>Fungi</taxon>
        <taxon>Dikarya</taxon>
        <taxon>Basidiomycota</taxon>
        <taxon>Agaricomycotina</taxon>
        <taxon>Tremellomycetes</taxon>
        <taxon>Tremellales</taxon>
        <taxon>Cryptococcaceae</taxon>
        <taxon>Cryptococcus</taxon>
        <taxon>Cryptococcus gattii species complex</taxon>
    </lineage>
</organism>
<dbReference type="Proteomes" id="UP001432216">
    <property type="component" value="Chromosome 4"/>
</dbReference>
<dbReference type="GeneID" id="89989150"/>
<dbReference type="EMBL" id="CP143809">
    <property type="protein sequence ID" value="WVO21073.1"/>
    <property type="molecule type" value="Genomic_DNA"/>
</dbReference>
<evidence type="ECO:0000313" key="1">
    <source>
        <dbReference type="EMBL" id="WVO21073.1"/>
    </source>
</evidence>
<accession>A0ABZ2ARC3</accession>